<gene>
    <name evidence="1" type="ORF">DSCO28_46290</name>
</gene>
<dbReference type="AlphaFoldDB" id="A0A5K7ZUZ4"/>
<sequence>MNSNFQIALRHSAGNLHVNLWGEFNGMCAWELLKILKQNGGSGRVFVNTQAIRHVAGDGVDLFRTHMAHRQIPQDWLYFKGKKGFTIAPSGSRVLICRKGSAPIAERPGTSKKSIKIVRACLRSLDQAR</sequence>
<dbReference type="KEGG" id="dov:DSCO28_46290"/>
<evidence type="ECO:0000313" key="2">
    <source>
        <dbReference type="Proteomes" id="UP000425960"/>
    </source>
</evidence>
<dbReference type="Proteomes" id="UP000425960">
    <property type="component" value="Chromosome"/>
</dbReference>
<name>A0A5K7ZUZ4_9BACT</name>
<organism evidence="1 2">
    <name type="scientific">Desulfosarcina ovata subsp. sediminis</name>
    <dbReference type="NCBI Taxonomy" id="885957"/>
    <lineage>
        <taxon>Bacteria</taxon>
        <taxon>Pseudomonadati</taxon>
        <taxon>Thermodesulfobacteriota</taxon>
        <taxon>Desulfobacteria</taxon>
        <taxon>Desulfobacterales</taxon>
        <taxon>Desulfosarcinaceae</taxon>
        <taxon>Desulfosarcina</taxon>
    </lineage>
</organism>
<dbReference type="RefSeq" id="WP_155311587.1">
    <property type="nucleotide sequence ID" value="NZ_AP021876.1"/>
</dbReference>
<dbReference type="EMBL" id="AP021876">
    <property type="protein sequence ID" value="BBO84063.1"/>
    <property type="molecule type" value="Genomic_DNA"/>
</dbReference>
<protein>
    <submittedName>
        <fullName evidence="1">Uncharacterized protein</fullName>
    </submittedName>
</protein>
<evidence type="ECO:0000313" key="1">
    <source>
        <dbReference type="EMBL" id="BBO84063.1"/>
    </source>
</evidence>
<accession>A0A5K7ZUZ4</accession>
<proteinExistence type="predicted"/>
<reference evidence="1 2" key="1">
    <citation type="submission" date="2019-11" db="EMBL/GenBank/DDBJ databases">
        <title>Comparative genomics of hydrocarbon-degrading Desulfosarcina strains.</title>
        <authorList>
            <person name="Watanabe M."/>
            <person name="Kojima H."/>
            <person name="Fukui M."/>
        </authorList>
    </citation>
    <scope>NUCLEOTIDE SEQUENCE [LARGE SCALE GENOMIC DNA]</scope>
    <source>
        <strain evidence="1 2">28bB2T</strain>
    </source>
</reference>